<evidence type="ECO:0000256" key="1">
    <source>
        <dbReference type="SAM" id="Coils"/>
    </source>
</evidence>
<reference evidence="3" key="1">
    <citation type="journal article" date="2019" name="Int. J. Syst. Evol. Microbiol.">
        <title>The Global Catalogue of Microorganisms (GCM) 10K type strain sequencing project: providing services to taxonomists for standard genome sequencing and annotation.</title>
        <authorList>
            <consortium name="The Broad Institute Genomics Platform"/>
            <consortium name="The Broad Institute Genome Sequencing Center for Infectious Disease"/>
            <person name="Wu L."/>
            <person name="Ma J."/>
        </authorList>
    </citation>
    <scope>NUCLEOTIDE SEQUENCE [LARGE SCALE GENOMIC DNA]</scope>
    <source>
        <strain evidence="3">CCUG 55250</strain>
    </source>
</reference>
<dbReference type="SUPFAM" id="SSF48371">
    <property type="entry name" value="ARM repeat"/>
    <property type="match status" value="1"/>
</dbReference>
<proteinExistence type="predicted"/>
<keyword evidence="1" id="KW-0175">Coiled coil</keyword>
<keyword evidence="3" id="KW-1185">Reference proteome</keyword>
<dbReference type="Gene3D" id="1.25.10.10">
    <property type="entry name" value="Leucine-rich Repeat Variant"/>
    <property type="match status" value="1"/>
</dbReference>
<gene>
    <name evidence="2" type="ORF">ACFPMF_22970</name>
</gene>
<protein>
    <recommendedName>
        <fullName evidence="4">HEAT repeat domain-containing protein</fullName>
    </recommendedName>
</protein>
<dbReference type="EMBL" id="JBHSMA010000011">
    <property type="protein sequence ID" value="MFC5412206.1"/>
    <property type="molecule type" value="Genomic_DNA"/>
</dbReference>
<sequence>MEDKLEYARRLRSELQSAEEKQASLLDQFRQATRVGDFQKILKDIPFIKEPDAVEKAKALFLDKQRNATVRSLALQKITTAILGDGAFISQCLAVLADPVEPVLLRKNVLNVLGALSFASPVFRAMRSDYLAVLRGLLDDPDPGLREEAAGMLANEQDEFVQNRLLNGLKGDEKPIVSTAKAIQLLSRDAHANYYPVVREILQNPETDKTARVEAIHALAFDQESKPLLARLFSDKRQSKEVRMSSATAFQAAHPDDFIELAKPVILDEKEKKDIRAVSLNALMHHRDADAIYADEQFRTKVSRLKAPKSAPELKKLSKQYLEKANRFRKTDQ</sequence>
<dbReference type="Proteomes" id="UP001596106">
    <property type="component" value="Unassembled WGS sequence"/>
</dbReference>
<comment type="caution">
    <text evidence="2">The sequence shown here is derived from an EMBL/GenBank/DDBJ whole genome shotgun (WGS) entry which is preliminary data.</text>
</comment>
<evidence type="ECO:0008006" key="4">
    <source>
        <dbReference type="Google" id="ProtNLM"/>
    </source>
</evidence>
<evidence type="ECO:0000313" key="2">
    <source>
        <dbReference type="EMBL" id="MFC5412206.1"/>
    </source>
</evidence>
<name>A0ABW0IG28_9BACT</name>
<dbReference type="InterPro" id="IPR011989">
    <property type="entry name" value="ARM-like"/>
</dbReference>
<dbReference type="RefSeq" id="WP_379849487.1">
    <property type="nucleotide sequence ID" value="NZ_JBHSMA010000011.1"/>
</dbReference>
<feature type="coiled-coil region" evidence="1">
    <location>
        <begin position="1"/>
        <end position="35"/>
    </location>
</feature>
<organism evidence="2 3">
    <name type="scientific">Larkinella bovis</name>
    <dbReference type="NCBI Taxonomy" id="683041"/>
    <lineage>
        <taxon>Bacteria</taxon>
        <taxon>Pseudomonadati</taxon>
        <taxon>Bacteroidota</taxon>
        <taxon>Cytophagia</taxon>
        <taxon>Cytophagales</taxon>
        <taxon>Spirosomataceae</taxon>
        <taxon>Larkinella</taxon>
    </lineage>
</organism>
<dbReference type="InterPro" id="IPR016024">
    <property type="entry name" value="ARM-type_fold"/>
</dbReference>
<evidence type="ECO:0000313" key="3">
    <source>
        <dbReference type="Proteomes" id="UP001596106"/>
    </source>
</evidence>
<accession>A0ABW0IG28</accession>